<reference evidence="3" key="1">
    <citation type="submission" date="2017-06" db="EMBL/GenBank/DDBJ databases">
        <authorList>
            <person name="Varghese N."/>
            <person name="Submissions S."/>
        </authorList>
    </citation>
    <scope>NUCLEOTIDE SEQUENCE [LARGE SCALE GENOMIC DNA]</scope>
    <source>
        <strain evidence="3">JAD2</strain>
    </source>
</reference>
<dbReference type="Proteomes" id="UP000197025">
    <property type="component" value="Unassembled WGS sequence"/>
</dbReference>
<dbReference type="NCBIfam" id="NF038032">
    <property type="entry name" value="CehA_McbA_metalo"/>
    <property type="match status" value="1"/>
</dbReference>
<dbReference type="InParanoid" id="A0A212PYH6"/>
<protein>
    <recommendedName>
        <fullName evidence="1">Polymerase/histidinol phosphatase N-terminal domain-containing protein</fullName>
    </recommendedName>
</protein>
<evidence type="ECO:0000313" key="2">
    <source>
        <dbReference type="EMBL" id="SNB52063.1"/>
    </source>
</evidence>
<dbReference type="OrthoDB" id="9801679at2"/>
<dbReference type="InterPro" id="IPR016195">
    <property type="entry name" value="Pol/histidinol_Pase-like"/>
</dbReference>
<dbReference type="SMART" id="SM00481">
    <property type="entry name" value="POLIIIAc"/>
    <property type="match status" value="1"/>
</dbReference>
<keyword evidence="3" id="KW-1185">Reference proteome</keyword>
<dbReference type="GO" id="GO:0035312">
    <property type="term" value="F:5'-3' DNA exonuclease activity"/>
    <property type="evidence" value="ECO:0007669"/>
    <property type="project" value="TreeGrafter"/>
</dbReference>
<dbReference type="Gene3D" id="3.20.20.140">
    <property type="entry name" value="Metal-dependent hydrolases"/>
    <property type="match status" value="1"/>
</dbReference>
<dbReference type="RefSeq" id="WP_088570024.1">
    <property type="nucleotide sequence ID" value="NZ_FYEK01000003.1"/>
</dbReference>
<dbReference type="InterPro" id="IPR003141">
    <property type="entry name" value="Pol/His_phosphatase_N"/>
</dbReference>
<dbReference type="InterPro" id="IPR052018">
    <property type="entry name" value="PHP_domain"/>
</dbReference>
<proteinExistence type="predicted"/>
<dbReference type="EMBL" id="FYEK01000003">
    <property type="protein sequence ID" value="SNB52063.1"/>
    <property type="molecule type" value="Genomic_DNA"/>
</dbReference>
<dbReference type="PANTHER" id="PTHR42924">
    <property type="entry name" value="EXONUCLEASE"/>
    <property type="match status" value="1"/>
</dbReference>
<organism evidence="2 3">
    <name type="scientific">Thermoflexus hugenholtzii JAD2</name>
    <dbReference type="NCBI Taxonomy" id="877466"/>
    <lineage>
        <taxon>Bacteria</taxon>
        <taxon>Bacillati</taxon>
        <taxon>Chloroflexota</taxon>
        <taxon>Thermoflexia</taxon>
        <taxon>Thermoflexales</taxon>
        <taxon>Thermoflexaceae</taxon>
        <taxon>Thermoflexus</taxon>
    </lineage>
</organism>
<dbReference type="AlphaFoldDB" id="A0A212PYH6"/>
<evidence type="ECO:0000313" key="3">
    <source>
        <dbReference type="Proteomes" id="UP000197025"/>
    </source>
</evidence>
<dbReference type="SUPFAM" id="SSF89550">
    <property type="entry name" value="PHP domain-like"/>
    <property type="match status" value="1"/>
</dbReference>
<evidence type="ECO:0000259" key="1">
    <source>
        <dbReference type="SMART" id="SM00481"/>
    </source>
</evidence>
<dbReference type="PANTHER" id="PTHR42924:SF3">
    <property type="entry name" value="POLYMERASE_HISTIDINOL PHOSPHATASE N-TERMINAL DOMAIN-CONTAINING PROTEIN"/>
    <property type="match status" value="1"/>
</dbReference>
<dbReference type="GO" id="GO:0004534">
    <property type="term" value="F:5'-3' RNA exonuclease activity"/>
    <property type="evidence" value="ECO:0007669"/>
    <property type="project" value="TreeGrafter"/>
</dbReference>
<sequence length="350" mass="39305">MLIEWVGNFHSHTRFSDGTATHLRIAEAAAQAGLDGVAVTDHNVWVKGLQGYYGEVLLLVGEEVHDPCRQPQVNHALILGLGRELAPLAASPQALIDAAREQGALVFLAHPVEHSPGWLQRRMGEPPLPWVDREVSGFTGLEVWNTMSEFKARLRTPLHALYYAFFPARFLRGPFPEALRWWEQLWLQGIPAVAIGGADAHGHAYKLGPLRRVLFPYEWLFRAVNTHLLLDQPLPREPEADWAVIRAALQAGRAWVANDLLGSSRGFRFEARSGHRQATMGEALRRAGAVRFEASAPLPGEFRLIRFGSGVVARGRGRRFQHLIAEPGIYRMEVYRRGRLWILTNPIRVE</sequence>
<gene>
    <name evidence="2" type="ORF">SAMN02746019_00022410</name>
</gene>
<accession>A0A212PYH6</accession>
<feature type="domain" description="Polymerase/histidinol phosphatase N-terminal" evidence="1">
    <location>
        <begin position="7"/>
        <end position="68"/>
    </location>
</feature>
<name>A0A212PYH6_9CHLR</name>